<keyword evidence="6" id="KW-0902">Two-component regulatory system</keyword>
<dbReference type="GO" id="GO:0000155">
    <property type="term" value="F:phosphorelay sensor kinase activity"/>
    <property type="evidence" value="ECO:0007669"/>
    <property type="project" value="InterPro"/>
</dbReference>
<keyword evidence="3" id="KW-0597">Phosphoprotein</keyword>
<evidence type="ECO:0000256" key="1">
    <source>
        <dbReference type="ARBA" id="ARBA00000085"/>
    </source>
</evidence>
<evidence type="ECO:0000259" key="9">
    <source>
        <dbReference type="PROSITE" id="PS50109"/>
    </source>
</evidence>
<dbReference type="InterPro" id="IPR036890">
    <property type="entry name" value="HATPase_C_sf"/>
</dbReference>
<dbReference type="Gene3D" id="3.30.565.10">
    <property type="entry name" value="Histidine kinase-like ATPase, C-terminal domain"/>
    <property type="match status" value="1"/>
</dbReference>
<evidence type="ECO:0000256" key="5">
    <source>
        <dbReference type="ARBA" id="ARBA00022777"/>
    </source>
</evidence>
<evidence type="ECO:0000256" key="4">
    <source>
        <dbReference type="ARBA" id="ARBA00022679"/>
    </source>
</evidence>
<dbReference type="GeneID" id="57093999"/>
<evidence type="ECO:0000256" key="7">
    <source>
        <dbReference type="ARBA" id="ARBA00055745"/>
    </source>
</evidence>
<keyword evidence="8" id="KW-0812">Transmembrane</keyword>
<organism evidence="10 11">
    <name type="scientific">Nostoc linckia z8</name>
    <dbReference type="NCBI Taxonomy" id="1628746"/>
    <lineage>
        <taxon>Bacteria</taxon>
        <taxon>Bacillati</taxon>
        <taxon>Cyanobacteriota</taxon>
        <taxon>Cyanophyceae</taxon>
        <taxon>Nostocales</taxon>
        <taxon>Nostocaceae</taxon>
        <taxon>Nostoc</taxon>
    </lineage>
</organism>
<keyword evidence="8" id="KW-1133">Transmembrane helix</keyword>
<evidence type="ECO:0000256" key="8">
    <source>
        <dbReference type="SAM" id="Phobius"/>
    </source>
</evidence>
<comment type="catalytic activity">
    <reaction evidence="1">
        <text>ATP + protein L-histidine = ADP + protein N-phospho-L-histidine.</text>
        <dbReference type="EC" id="2.7.13.3"/>
    </reaction>
</comment>
<feature type="transmembrane region" description="Helical" evidence="8">
    <location>
        <begin position="12"/>
        <end position="31"/>
    </location>
</feature>
<dbReference type="EC" id="2.7.13.3" evidence="2"/>
<dbReference type="PANTHER" id="PTHR43547">
    <property type="entry name" value="TWO-COMPONENT HISTIDINE KINASE"/>
    <property type="match status" value="1"/>
</dbReference>
<reference evidence="10 11" key="1">
    <citation type="submission" date="2015-02" db="EMBL/GenBank/DDBJ databases">
        <title>Nostoc linckia genome annotation.</title>
        <authorList>
            <person name="Zhou Z."/>
        </authorList>
    </citation>
    <scope>NUCLEOTIDE SEQUENCE [LARGE SCALE GENOMIC DNA]</scope>
    <source>
        <strain evidence="11">z8</strain>
    </source>
</reference>
<dbReference type="InterPro" id="IPR036097">
    <property type="entry name" value="HisK_dim/P_sf"/>
</dbReference>
<dbReference type="InterPro" id="IPR003594">
    <property type="entry name" value="HATPase_dom"/>
</dbReference>
<dbReference type="Gene3D" id="1.10.287.130">
    <property type="match status" value="1"/>
</dbReference>
<comment type="caution">
    <text evidence="10">The sequence shown here is derived from an EMBL/GenBank/DDBJ whole genome shotgun (WGS) entry which is preliminary data.</text>
</comment>
<gene>
    <name evidence="10" type="ORF">VF08_22895</name>
</gene>
<proteinExistence type="predicted"/>
<dbReference type="SMART" id="SM00387">
    <property type="entry name" value="HATPase_c"/>
    <property type="match status" value="1"/>
</dbReference>
<feature type="domain" description="Histidine kinase" evidence="9">
    <location>
        <begin position="208"/>
        <end position="425"/>
    </location>
</feature>
<dbReference type="PRINTS" id="PR00344">
    <property type="entry name" value="BCTRLSENSOR"/>
</dbReference>
<accession>A0A9Q5Z9F0</accession>
<dbReference type="EMBL" id="LAHD01000075">
    <property type="protein sequence ID" value="PHK01055.1"/>
    <property type="molecule type" value="Genomic_DNA"/>
</dbReference>
<comment type="function">
    <text evidence="7">Photoreceptor which exists in two forms that are reversibly interconvertible by light: the R form that absorbs maximally in the red region of the spectrum and the FR form that absorbs maximally in the far-red region.</text>
</comment>
<dbReference type="CDD" id="cd00082">
    <property type="entry name" value="HisKA"/>
    <property type="match status" value="1"/>
</dbReference>
<dbReference type="FunFam" id="3.30.565.10:FF:000006">
    <property type="entry name" value="Sensor histidine kinase WalK"/>
    <property type="match status" value="1"/>
</dbReference>
<feature type="transmembrane region" description="Helical" evidence="8">
    <location>
        <begin position="167"/>
        <end position="187"/>
    </location>
</feature>
<dbReference type="InterPro" id="IPR004358">
    <property type="entry name" value="Sig_transdc_His_kin-like_C"/>
</dbReference>
<dbReference type="InterPro" id="IPR003661">
    <property type="entry name" value="HisK_dim/P_dom"/>
</dbReference>
<dbReference type="SUPFAM" id="SSF55874">
    <property type="entry name" value="ATPase domain of HSP90 chaperone/DNA topoisomerase II/histidine kinase"/>
    <property type="match status" value="1"/>
</dbReference>
<evidence type="ECO:0000313" key="11">
    <source>
        <dbReference type="Proteomes" id="UP000222310"/>
    </source>
</evidence>
<evidence type="ECO:0000256" key="6">
    <source>
        <dbReference type="ARBA" id="ARBA00023012"/>
    </source>
</evidence>
<dbReference type="AlphaFoldDB" id="A0A9Q5Z9F0"/>
<name>A0A9Q5Z9F0_NOSLI</name>
<dbReference type="Pfam" id="PF02518">
    <property type="entry name" value="HATPase_c"/>
    <property type="match status" value="1"/>
</dbReference>
<evidence type="ECO:0000256" key="3">
    <source>
        <dbReference type="ARBA" id="ARBA00022553"/>
    </source>
</evidence>
<dbReference type="Pfam" id="PF00512">
    <property type="entry name" value="HisKA"/>
    <property type="match status" value="1"/>
</dbReference>
<dbReference type="CDD" id="cd00075">
    <property type="entry name" value="HATPase"/>
    <property type="match status" value="1"/>
</dbReference>
<dbReference type="SUPFAM" id="SSF47384">
    <property type="entry name" value="Homodimeric domain of signal transducing histidine kinase"/>
    <property type="match status" value="1"/>
</dbReference>
<dbReference type="RefSeq" id="WP_099072624.1">
    <property type="nucleotide sequence ID" value="NZ_LAHD01000075.1"/>
</dbReference>
<keyword evidence="8" id="KW-0472">Membrane</keyword>
<evidence type="ECO:0000313" key="10">
    <source>
        <dbReference type="EMBL" id="PHK01055.1"/>
    </source>
</evidence>
<dbReference type="InterPro" id="IPR005467">
    <property type="entry name" value="His_kinase_dom"/>
</dbReference>
<evidence type="ECO:0000256" key="2">
    <source>
        <dbReference type="ARBA" id="ARBA00012438"/>
    </source>
</evidence>
<dbReference type="SMART" id="SM00388">
    <property type="entry name" value="HisKA"/>
    <property type="match status" value="1"/>
</dbReference>
<dbReference type="PROSITE" id="PS50109">
    <property type="entry name" value="HIS_KIN"/>
    <property type="match status" value="1"/>
</dbReference>
<sequence length="425" mass="47230">MFEHSRRNLAHWFALSMGGILFAFAGVGYCLSVEEQLRVFDDEVFSQSKAFAAKTEYSFYQSQWQNQRRQQSSLENGASLNGGLVYARWYNSKKQLVQFIGSSGDQQLMTEPGFHTLQTALNSDYPTQTTWVRQVTLPVLSDKELIGYFQTAVPMNSLRNSLNQARLFLTLGVPVTFGVIGITGWFLGGLAMRPSLRAYKQLQRFTADASHELRAPVATVLSNAQVALMPPEDLSEQRLRLQNIAETAKSMSTLINNLLFLSRHNGSLTDTILKPVDLCEILKSLSEDFAVQAPAQNLNFNARFPEQPVMLEADANLLKQAVINLLTNAFKYTPAGGKVELLLFTQSHWAVIQVKDDGIGIPAADLPHIFDRFYRVDTVRSRQTGGFGLGLAIAQQIVQGYNGQITVKSTVGQGSIFQINLPLKV</sequence>
<keyword evidence="5 10" id="KW-0418">Kinase</keyword>
<dbReference type="PANTHER" id="PTHR43547:SF2">
    <property type="entry name" value="HYBRID SIGNAL TRANSDUCTION HISTIDINE KINASE C"/>
    <property type="match status" value="1"/>
</dbReference>
<protein>
    <recommendedName>
        <fullName evidence="2">histidine kinase</fullName>
        <ecNumber evidence="2">2.7.13.3</ecNumber>
    </recommendedName>
</protein>
<dbReference type="Proteomes" id="UP000222310">
    <property type="component" value="Unassembled WGS sequence"/>
</dbReference>
<keyword evidence="4" id="KW-0808">Transferase</keyword>